<reference evidence="2" key="1">
    <citation type="submission" date="2020-11" db="EMBL/GenBank/DDBJ databases">
        <title>Nocardioides sp. nov., isolated from Soil of Cynanchum wilfordii Hemsley rhizosphere.</title>
        <authorList>
            <person name="Lee J.-S."/>
            <person name="Suh M.K."/>
            <person name="Kim J.-S."/>
        </authorList>
    </citation>
    <scope>NUCLEOTIDE SEQUENCE</scope>
    <source>
        <strain evidence="2">KCTC 19275</strain>
    </source>
</reference>
<dbReference type="EMBL" id="JADKPN010000001">
    <property type="protein sequence ID" value="MBF4761604.1"/>
    <property type="molecule type" value="Genomic_DNA"/>
</dbReference>
<evidence type="ECO:0000313" key="3">
    <source>
        <dbReference type="Proteomes" id="UP000640489"/>
    </source>
</evidence>
<name>A0A930V666_9ACTN</name>
<evidence type="ECO:0000313" key="2">
    <source>
        <dbReference type="EMBL" id="MBF4761604.1"/>
    </source>
</evidence>
<evidence type="ECO:0000256" key="1">
    <source>
        <dbReference type="SAM" id="SignalP"/>
    </source>
</evidence>
<dbReference type="RefSeq" id="WP_194704811.1">
    <property type="nucleotide sequence ID" value="NZ_JADKPN010000001.1"/>
</dbReference>
<dbReference type="Proteomes" id="UP000640489">
    <property type="component" value="Unassembled WGS sequence"/>
</dbReference>
<comment type="caution">
    <text evidence="2">The sequence shown here is derived from an EMBL/GenBank/DDBJ whole genome shotgun (WGS) entry which is preliminary data.</text>
</comment>
<keyword evidence="1" id="KW-0732">Signal</keyword>
<accession>A0A930V666</accession>
<dbReference type="AlphaFoldDB" id="A0A930V666"/>
<feature type="chain" id="PRO_5038416021" evidence="1">
    <location>
        <begin position="30"/>
        <end position="46"/>
    </location>
</feature>
<proteinExistence type="predicted"/>
<keyword evidence="3" id="KW-1185">Reference proteome</keyword>
<sequence>MTSNKKSLSRRVGAAVLLATMIATGGALSAGITTAQAADGPPRCCH</sequence>
<organism evidence="2 3">
    <name type="scientific">Nocardioides islandensis</name>
    <dbReference type="NCBI Taxonomy" id="433663"/>
    <lineage>
        <taxon>Bacteria</taxon>
        <taxon>Bacillati</taxon>
        <taxon>Actinomycetota</taxon>
        <taxon>Actinomycetes</taxon>
        <taxon>Propionibacteriales</taxon>
        <taxon>Nocardioidaceae</taxon>
        <taxon>Nocardioides</taxon>
    </lineage>
</organism>
<gene>
    <name evidence="2" type="ORF">ISU07_00565</name>
</gene>
<protein>
    <submittedName>
        <fullName evidence="2">Uncharacterized protein</fullName>
    </submittedName>
</protein>
<feature type="signal peptide" evidence="1">
    <location>
        <begin position="1"/>
        <end position="29"/>
    </location>
</feature>